<feature type="region of interest" description="Disordered" evidence="1">
    <location>
        <begin position="111"/>
        <end position="158"/>
    </location>
</feature>
<comment type="caution">
    <text evidence="3">The sequence shown here is derived from an EMBL/GenBank/DDBJ whole genome shotgun (WGS) entry which is preliminary data.</text>
</comment>
<dbReference type="Proteomes" id="UP000886743">
    <property type="component" value="Unassembled WGS sequence"/>
</dbReference>
<evidence type="ECO:0000256" key="1">
    <source>
        <dbReference type="SAM" id="MobiDB-lite"/>
    </source>
</evidence>
<feature type="transmembrane region" description="Helical" evidence="2">
    <location>
        <begin position="34"/>
        <end position="54"/>
    </location>
</feature>
<keyword evidence="2" id="KW-0472">Membrane</keyword>
<organism evidence="3 4">
    <name type="scientific">Candidatus Aphodoplasma excrementigallinarum</name>
    <dbReference type="NCBI Taxonomy" id="2840673"/>
    <lineage>
        <taxon>Bacteria</taxon>
        <taxon>Bacillati</taxon>
        <taxon>Bacillota</taxon>
        <taxon>Clostridia</taxon>
        <taxon>Eubacteriales</taxon>
        <taxon>Candidatus Aphodoplasma</taxon>
    </lineage>
</organism>
<keyword evidence="2" id="KW-0812">Transmembrane</keyword>
<proteinExistence type="predicted"/>
<feature type="compositionally biased region" description="Polar residues" evidence="1">
    <location>
        <begin position="133"/>
        <end position="158"/>
    </location>
</feature>
<evidence type="ECO:0000256" key="2">
    <source>
        <dbReference type="SAM" id="Phobius"/>
    </source>
</evidence>
<accession>A0A9D1NHA5</accession>
<dbReference type="AlphaFoldDB" id="A0A9D1NHA5"/>
<keyword evidence="2" id="KW-1133">Transmembrane helix</keyword>
<gene>
    <name evidence="3" type="ORF">IAC74_03285</name>
</gene>
<reference evidence="3" key="2">
    <citation type="journal article" date="2021" name="PeerJ">
        <title>Extensive microbial diversity within the chicken gut microbiome revealed by metagenomics and culture.</title>
        <authorList>
            <person name="Gilroy R."/>
            <person name="Ravi A."/>
            <person name="Getino M."/>
            <person name="Pursley I."/>
            <person name="Horton D.L."/>
            <person name="Alikhan N.F."/>
            <person name="Baker D."/>
            <person name="Gharbi K."/>
            <person name="Hall N."/>
            <person name="Watson M."/>
            <person name="Adriaenssens E.M."/>
            <person name="Foster-Nyarko E."/>
            <person name="Jarju S."/>
            <person name="Secka A."/>
            <person name="Antonio M."/>
            <person name="Oren A."/>
            <person name="Chaudhuri R.R."/>
            <person name="La Ragione R."/>
            <person name="Hildebrand F."/>
            <person name="Pallen M.J."/>
        </authorList>
    </citation>
    <scope>NUCLEOTIDE SEQUENCE</scope>
    <source>
        <strain evidence="3">4920</strain>
    </source>
</reference>
<evidence type="ECO:0000313" key="4">
    <source>
        <dbReference type="Proteomes" id="UP000886743"/>
    </source>
</evidence>
<evidence type="ECO:0000313" key="3">
    <source>
        <dbReference type="EMBL" id="HIV02572.1"/>
    </source>
</evidence>
<reference evidence="3" key="1">
    <citation type="submission" date="2020-10" db="EMBL/GenBank/DDBJ databases">
        <authorList>
            <person name="Gilroy R."/>
        </authorList>
    </citation>
    <scope>NUCLEOTIDE SEQUENCE</scope>
    <source>
        <strain evidence="3">4920</strain>
    </source>
</reference>
<sequence>MERVYQRGRVRQRSSPHNTRREIPEIKLFQPKRMLIQAIAAVVLFGFIYTVQFFDNPFCNWVKNEVAYTLNYTVSVESVYKSSQEVMEYLSGKIAEGQIYINTALPAVSPDAAPASGAAQPAASPSASPDPATQVSPTPLPDLTQQPGATDPAVSQAQ</sequence>
<name>A0A9D1NHA5_9FIRM</name>
<feature type="compositionally biased region" description="Low complexity" evidence="1">
    <location>
        <begin position="111"/>
        <end position="132"/>
    </location>
</feature>
<dbReference type="EMBL" id="DVOF01000093">
    <property type="protein sequence ID" value="HIV02572.1"/>
    <property type="molecule type" value="Genomic_DNA"/>
</dbReference>
<protein>
    <submittedName>
        <fullName evidence="3">Uncharacterized protein</fullName>
    </submittedName>
</protein>